<comment type="caution">
    <text evidence="1">The sequence shown here is derived from an EMBL/GenBank/DDBJ whole genome shotgun (WGS) entry which is preliminary data.</text>
</comment>
<protein>
    <submittedName>
        <fullName evidence="1">Uncharacterized protein</fullName>
    </submittedName>
</protein>
<evidence type="ECO:0000313" key="2">
    <source>
        <dbReference type="Proteomes" id="UP001597262"/>
    </source>
</evidence>
<reference evidence="2" key="1">
    <citation type="journal article" date="2019" name="Int. J. Syst. Evol. Microbiol.">
        <title>The Global Catalogue of Microorganisms (GCM) 10K type strain sequencing project: providing services to taxonomists for standard genome sequencing and annotation.</title>
        <authorList>
            <consortium name="The Broad Institute Genomics Platform"/>
            <consortium name="The Broad Institute Genome Sequencing Center for Infectious Disease"/>
            <person name="Wu L."/>
            <person name="Ma J."/>
        </authorList>
    </citation>
    <scope>NUCLEOTIDE SEQUENCE [LARGE SCALE GENOMIC DNA]</scope>
    <source>
        <strain evidence="2">CCUG 59189</strain>
    </source>
</reference>
<accession>A0ABW3S2U0</accession>
<organism evidence="1 2">
    <name type="scientific">Paenibacillus puldeungensis</name>
    <dbReference type="NCBI Taxonomy" id="696536"/>
    <lineage>
        <taxon>Bacteria</taxon>
        <taxon>Bacillati</taxon>
        <taxon>Bacillota</taxon>
        <taxon>Bacilli</taxon>
        <taxon>Bacillales</taxon>
        <taxon>Paenibacillaceae</taxon>
        <taxon>Paenibacillus</taxon>
    </lineage>
</organism>
<proteinExistence type="predicted"/>
<keyword evidence="2" id="KW-1185">Reference proteome</keyword>
<dbReference type="Proteomes" id="UP001597262">
    <property type="component" value="Unassembled WGS sequence"/>
</dbReference>
<dbReference type="EMBL" id="JBHTLM010000017">
    <property type="protein sequence ID" value="MFD1178542.1"/>
    <property type="molecule type" value="Genomic_DNA"/>
</dbReference>
<gene>
    <name evidence="1" type="ORF">ACFQ3W_19885</name>
</gene>
<evidence type="ECO:0000313" key="1">
    <source>
        <dbReference type="EMBL" id="MFD1178542.1"/>
    </source>
</evidence>
<name>A0ABW3S2U0_9BACL</name>
<sequence length="89" mass="10223">MGMIMADFTSEELGEAHRAILSLRNKSEKASGKLLLTIYLDRKVKSMHRTQKNWLLDKMLLKYTPPLRLHPAQIASFLSPQVMWSAVHC</sequence>